<gene>
    <name evidence="4" type="ORF">GRI38_08405</name>
</gene>
<comment type="caution">
    <text evidence="4">The sequence shown here is derived from an EMBL/GenBank/DDBJ whole genome shotgun (WGS) entry which is preliminary data.</text>
</comment>
<evidence type="ECO:0000256" key="2">
    <source>
        <dbReference type="PROSITE-ProRule" id="PRU00169"/>
    </source>
</evidence>
<sequence>MTDQRLQGRRILLVEDEYFQAMEMKSFLESGGADVVGPTGKWSEVPALLEDNPVEAAVLDINLGSGPNFDVARQLREDEVPILFLTGYDESVVPDDLSQTTCLKKPASRAAIIDHLAEMIEHA</sequence>
<dbReference type="InterPro" id="IPR011006">
    <property type="entry name" value="CheY-like_superfamily"/>
</dbReference>
<dbReference type="Proteomes" id="UP000433104">
    <property type="component" value="Unassembled WGS sequence"/>
</dbReference>
<feature type="modified residue" description="4-aspartylphosphate" evidence="2">
    <location>
        <position position="60"/>
    </location>
</feature>
<keyword evidence="5" id="KW-1185">Reference proteome</keyword>
<dbReference type="RefSeq" id="WP_160682576.1">
    <property type="nucleotide sequence ID" value="NZ_WTYW01000002.1"/>
</dbReference>
<dbReference type="PROSITE" id="PS50110">
    <property type="entry name" value="RESPONSE_REGULATORY"/>
    <property type="match status" value="1"/>
</dbReference>
<evidence type="ECO:0000256" key="1">
    <source>
        <dbReference type="ARBA" id="ARBA00022553"/>
    </source>
</evidence>
<dbReference type="Pfam" id="PF00072">
    <property type="entry name" value="Response_reg"/>
    <property type="match status" value="1"/>
</dbReference>
<dbReference type="EMBL" id="WTYW01000002">
    <property type="protein sequence ID" value="MXO86047.1"/>
    <property type="molecule type" value="Genomic_DNA"/>
</dbReference>
<reference evidence="4 5" key="1">
    <citation type="submission" date="2019-12" db="EMBL/GenBank/DDBJ databases">
        <title>Genomic-based taxomic classification of the family Erythrobacteraceae.</title>
        <authorList>
            <person name="Xu L."/>
        </authorList>
    </citation>
    <scope>NUCLEOTIDE SEQUENCE [LARGE SCALE GENOMIC DNA]</scope>
    <source>
        <strain evidence="4 5">MCCC 1A09962</strain>
    </source>
</reference>
<organism evidence="4 5">
    <name type="scientific">Parapontixanthobacter aurantiacus</name>
    <dbReference type="NCBI Taxonomy" id="1463599"/>
    <lineage>
        <taxon>Bacteria</taxon>
        <taxon>Pseudomonadati</taxon>
        <taxon>Pseudomonadota</taxon>
        <taxon>Alphaproteobacteria</taxon>
        <taxon>Sphingomonadales</taxon>
        <taxon>Erythrobacteraceae</taxon>
        <taxon>Parapontixanthobacter</taxon>
    </lineage>
</organism>
<dbReference type="InterPro" id="IPR050595">
    <property type="entry name" value="Bact_response_regulator"/>
</dbReference>
<dbReference type="AlphaFoldDB" id="A0A844ZGF4"/>
<dbReference type="SUPFAM" id="SSF52172">
    <property type="entry name" value="CheY-like"/>
    <property type="match status" value="1"/>
</dbReference>
<evidence type="ECO:0000259" key="3">
    <source>
        <dbReference type="PROSITE" id="PS50110"/>
    </source>
</evidence>
<dbReference type="PANTHER" id="PTHR44591">
    <property type="entry name" value="STRESS RESPONSE REGULATOR PROTEIN 1"/>
    <property type="match status" value="1"/>
</dbReference>
<keyword evidence="1 2" id="KW-0597">Phosphoprotein</keyword>
<evidence type="ECO:0000313" key="5">
    <source>
        <dbReference type="Proteomes" id="UP000433104"/>
    </source>
</evidence>
<dbReference type="InterPro" id="IPR001789">
    <property type="entry name" value="Sig_transdc_resp-reg_receiver"/>
</dbReference>
<proteinExistence type="predicted"/>
<dbReference type="PANTHER" id="PTHR44591:SF3">
    <property type="entry name" value="RESPONSE REGULATORY DOMAIN-CONTAINING PROTEIN"/>
    <property type="match status" value="1"/>
</dbReference>
<dbReference type="GO" id="GO:0000160">
    <property type="term" value="P:phosphorelay signal transduction system"/>
    <property type="evidence" value="ECO:0007669"/>
    <property type="project" value="InterPro"/>
</dbReference>
<dbReference type="OrthoDB" id="582170at2"/>
<accession>A0A844ZGF4</accession>
<feature type="domain" description="Response regulatory" evidence="3">
    <location>
        <begin position="10"/>
        <end position="120"/>
    </location>
</feature>
<protein>
    <submittedName>
        <fullName evidence="4">Response regulator</fullName>
    </submittedName>
</protein>
<evidence type="ECO:0000313" key="4">
    <source>
        <dbReference type="EMBL" id="MXO86047.1"/>
    </source>
</evidence>
<name>A0A844ZGF4_9SPHN</name>
<dbReference type="SMART" id="SM00448">
    <property type="entry name" value="REC"/>
    <property type="match status" value="1"/>
</dbReference>
<dbReference type="Gene3D" id="3.40.50.2300">
    <property type="match status" value="1"/>
</dbReference>